<gene>
    <name evidence="1" type="ORF">KIPB_013833</name>
</gene>
<keyword evidence="2" id="KW-1185">Reference proteome</keyword>
<reference evidence="1 2" key="1">
    <citation type="journal article" date="2018" name="PLoS ONE">
        <title>The draft genome of Kipferlia bialata reveals reductive genome evolution in fornicate parasites.</title>
        <authorList>
            <person name="Tanifuji G."/>
            <person name="Takabayashi S."/>
            <person name="Kume K."/>
            <person name="Takagi M."/>
            <person name="Nakayama T."/>
            <person name="Kamikawa R."/>
            <person name="Inagaki Y."/>
            <person name="Hashimoto T."/>
        </authorList>
    </citation>
    <scope>NUCLEOTIDE SEQUENCE [LARGE SCALE GENOMIC DNA]</scope>
    <source>
        <strain evidence="1">NY0173</strain>
    </source>
</reference>
<dbReference type="AlphaFoldDB" id="A0A9K3GP59"/>
<protein>
    <submittedName>
        <fullName evidence="1">Uncharacterized protein</fullName>
    </submittedName>
</protein>
<feature type="non-terminal residue" evidence="1">
    <location>
        <position position="1"/>
    </location>
</feature>
<dbReference type="EMBL" id="BDIP01006787">
    <property type="protein sequence ID" value="GIQ90869.1"/>
    <property type="molecule type" value="Genomic_DNA"/>
</dbReference>
<comment type="caution">
    <text evidence="1">The sequence shown here is derived from an EMBL/GenBank/DDBJ whole genome shotgun (WGS) entry which is preliminary data.</text>
</comment>
<name>A0A9K3GP59_9EUKA</name>
<evidence type="ECO:0000313" key="1">
    <source>
        <dbReference type="EMBL" id="GIQ90869.1"/>
    </source>
</evidence>
<evidence type="ECO:0000313" key="2">
    <source>
        <dbReference type="Proteomes" id="UP000265618"/>
    </source>
</evidence>
<sequence>SIPLEPVEGETCADLFTRIAGLVHLKQKRLRLTYMVEAEAEAKAEVKEVSIYMV</sequence>
<proteinExistence type="predicted"/>
<dbReference type="Proteomes" id="UP000265618">
    <property type="component" value="Unassembled WGS sequence"/>
</dbReference>
<accession>A0A9K3GP59</accession>
<organism evidence="1 2">
    <name type="scientific">Kipferlia bialata</name>
    <dbReference type="NCBI Taxonomy" id="797122"/>
    <lineage>
        <taxon>Eukaryota</taxon>
        <taxon>Metamonada</taxon>
        <taxon>Carpediemonas-like organisms</taxon>
        <taxon>Kipferlia</taxon>
    </lineage>
</organism>